<feature type="binding site" evidence="8">
    <location>
        <position position="22"/>
    </location>
    <ligand>
        <name>5-amino-6-(D-ribitylamino)uracil</name>
        <dbReference type="ChEBI" id="CHEBI:15934"/>
    </ligand>
</feature>
<organism evidence="9 10">
    <name type="scientific">Clostridium cadaveris</name>
    <dbReference type="NCBI Taxonomy" id="1529"/>
    <lineage>
        <taxon>Bacteria</taxon>
        <taxon>Bacillati</taxon>
        <taxon>Bacillota</taxon>
        <taxon>Clostridia</taxon>
        <taxon>Eubacteriales</taxon>
        <taxon>Clostridiaceae</taxon>
        <taxon>Clostridium</taxon>
    </lineage>
</organism>
<dbReference type="UniPathway" id="UPA00275">
    <property type="reaction ID" value="UER00404"/>
</dbReference>
<dbReference type="CDD" id="cd09209">
    <property type="entry name" value="Lumazine_synthase-I"/>
    <property type="match status" value="1"/>
</dbReference>
<feature type="binding site" evidence="8">
    <location>
        <position position="127"/>
    </location>
    <ligand>
        <name>(2S)-2-hydroxy-3-oxobutyl phosphate</name>
        <dbReference type="ChEBI" id="CHEBI:58830"/>
    </ligand>
</feature>
<dbReference type="AlphaFoldDB" id="A0A1I2LV23"/>
<dbReference type="PANTHER" id="PTHR21058:SF0">
    <property type="entry name" value="6,7-DIMETHYL-8-RIBITYLLUMAZINE SYNTHASE"/>
    <property type="match status" value="1"/>
</dbReference>
<evidence type="ECO:0000313" key="10">
    <source>
        <dbReference type="Proteomes" id="UP000182135"/>
    </source>
</evidence>
<evidence type="ECO:0000256" key="4">
    <source>
        <dbReference type="ARBA" id="ARBA00022619"/>
    </source>
</evidence>
<comment type="similarity">
    <text evidence="2 8">Belongs to the DMRL synthase family.</text>
</comment>
<evidence type="ECO:0000256" key="8">
    <source>
        <dbReference type="HAMAP-Rule" id="MF_00178"/>
    </source>
</evidence>
<feature type="binding site" evidence="8">
    <location>
        <position position="113"/>
    </location>
    <ligand>
        <name>5-amino-6-(D-ribitylamino)uracil</name>
        <dbReference type="ChEBI" id="CHEBI:15934"/>
    </ligand>
</feature>
<gene>
    <name evidence="8" type="primary">ribH</name>
    <name evidence="9" type="ORF">SAMN04487885_11140</name>
</gene>
<evidence type="ECO:0000256" key="2">
    <source>
        <dbReference type="ARBA" id="ARBA00007424"/>
    </source>
</evidence>
<dbReference type="NCBIfam" id="NF000812">
    <property type="entry name" value="PRK00061.1-4"/>
    <property type="match status" value="1"/>
</dbReference>
<sequence>MKIFEGNLIAKDLKIGIVAARFNEFIVSKLVGGALDALKRHDLDEENIDIAWVPGAFEIPLIASKMAKSKKYDAVICLGAVIRGNTTHYDYVCSEVSKGIATVALKSDIPVMFGVLTTENIEQAIERAGTKAGNKGFDCAVSAIEMVNLIHKIEE</sequence>
<keyword evidence="10" id="KW-1185">Reference proteome</keyword>
<dbReference type="GO" id="GO:0000906">
    <property type="term" value="F:6,7-dimethyl-8-ribityllumazine synthase activity"/>
    <property type="evidence" value="ECO:0007669"/>
    <property type="project" value="UniProtKB-UniRule"/>
</dbReference>
<dbReference type="GO" id="GO:0009231">
    <property type="term" value="P:riboflavin biosynthetic process"/>
    <property type="evidence" value="ECO:0007669"/>
    <property type="project" value="UniProtKB-UniRule"/>
</dbReference>
<dbReference type="RefSeq" id="WP_027638476.1">
    <property type="nucleotide sequence ID" value="NZ_CABMJC010000005.1"/>
</dbReference>
<comment type="pathway">
    <text evidence="1 8">Cofactor biosynthesis; riboflavin biosynthesis; riboflavin from 2-hydroxy-3-oxobutyl phosphate and 5-amino-6-(D-ribitylamino)uracil: step 1/2.</text>
</comment>
<evidence type="ECO:0000256" key="7">
    <source>
        <dbReference type="ARBA" id="ARBA00072606"/>
    </source>
</evidence>
<feature type="binding site" evidence="8">
    <location>
        <begin position="80"/>
        <end position="82"/>
    </location>
    <ligand>
        <name>5-amino-6-(D-ribitylamino)uracil</name>
        <dbReference type="ChEBI" id="CHEBI:15934"/>
    </ligand>
</feature>
<dbReference type="EMBL" id="FOOE01000011">
    <property type="protein sequence ID" value="SFF80946.1"/>
    <property type="molecule type" value="Genomic_DNA"/>
</dbReference>
<feature type="active site" description="Proton donor" evidence="8">
    <location>
        <position position="88"/>
    </location>
</feature>
<dbReference type="OrthoDB" id="9809709at2"/>
<name>A0A1I2LV23_9CLOT</name>
<keyword evidence="4 8" id="KW-0686">Riboflavin biosynthesis</keyword>
<dbReference type="InterPro" id="IPR002180">
    <property type="entry name" value="LS/RS"/>
</dbReference>
<dbReference type="NCBIfam" id="TIGR00114">
    <property type="entry name" value="lumazine-synth"/>
    <property type="match status" value="1"/>
</dbReference>
<comment type="catalytic activity">
    <reaction evidence="6 8">
        <text>(2S)-2-hydroxy-3-oxobutyl phosphate + 5-amino-6-(D-ribitylamino)uracil = 6,7-dimethyl-8-(1-D-ribityl)lumazine + phosphate + 2 H2O + H(+)</text>
        <dbReference type="Rhea" id="RHEA:26152"/>
        <dbReference type="ChEBI" id="CHEBI:15377"/>
        <dbReference type="ChEBI" id="CHEBI:15378"/>
        <dbReference type="ChEBI" id="CHEBI:15934"/>
        <dbReference type="ChEBI" id="CHEBI:43474"/>
        <dbReference type="ChEBI" id="CHEBI:58201"/>
        <dbReference type="ChEBI" id="CHEBI:58830"/>
        <dbReference type="EC" id="2.5.1.78"/>
    </reaction>
</comment>
<dbReference type="GO" id="GO:0009349">
    <property type="term" value="C:riboflavin synthase complex"/>
    <property type="evidence" value="ECO:0007669"/>
    <property type="project" value="UniProtKB-UniRule"/>
</dbReference>
<feature type="binding site" evidence="8">
    <location>
        <begin position="56"/>
        <end position="58"/>
    </location>
    <ligand>
        <name>5-amino-6-(D-ribitylamino)uracil</name>
        <dbReference type="ChEBI" id="CHEBI:15934"/>
    </ligand>
</feature>
<dbReference type="GO" id="GO:0005829">
    <property type="term" value="C:cytosol"/>
    <property type="evidence" value="ECO:0007669"/>
    <property type="project" value="TreeGrafter"/>
</dbReference>
<evidence type="ECO:0000256" key="3">
    <source>
        <dbReference type="ARBA" id="ARBA00012664"/>
    </source>
</evidence>
<keyword evidence="5 8" id="KW-0808">Transferase</keyword>
<dbReference type="HAMAP" id="MF_00178">
    <property type="entry name" value="Lumazine_synth"/>
    <property type="match status" value="1"/>
</dbReference>
<dbReference type="EC" id="2.5.1.78" evidence="3 8"/>
<reference evidence="9 10" key="1">
    <citation type="submission" date="2016-10" db="EMBL/GenBank/DDBJ databases">
        <authorList>
            <person name="de Groot N.N."/>
        </authorList>
    </citation>
    <scope>NUCLEOTIDE SEQUENCE [LARGE SCALE GENOMIC DNA]</scope>
    <source>
        <strain evidence="9 10">NLAE-zl-G419</strain>
    </source>
</reference>
<dbReference type="eggNOG" id="COG0054">
    <property type="taxonomic scope" value="Bacteria"/>
</dbReference>
<protein>
    <recommendedName>
        <fullName evidence="7 8">6,7-dimethyl-8-ribityllumazine synthase</fullName>
        <shortName evidence="8">DMRL synthase</shortName>
        <shortName evidence="8">LS</shortName>
        <shortName evidence="8">Lumazine synthase</shortName>
        <ecNumber evidence="3 8">2.5.1.78</ecNumber>
    </recommendedName>
</protein>
<dbReference type="InterPro" id="IPR036467">
    <property type="entry name" value="LS/RS_sf"/>
</dbReference>
<evidence type="ECO:0000256" key="6">
    <source>
        <dbReference type="ARBA" id="ARBA00048785"/>
    </source>
</evidence>
<dbReference type="SUPFAM" id="SSF52121">
    <property type="entry name" value="Lumazine synthase"/>
    <property type="match status" value="1"/>
</dbReference>
<evidence type="ECO:0000256" key="5">
    <source>
        <dbReference type="ARBA" id="ARBA00022679"/>
    </source>
</evidence>
<accession>A0A1I2LV23</accession>
<dbReference type="InterPro" id="IPR034964">
    <property type="entry name" value="LS"/>
</dbReference>
<dbReference type="Gene3D" id="3.40.50.960">
    <property type="entry name" value="Lumazine/riboflavin synthase"/>
    <property type="match status" value="1"/>
</dbReference>
<dbReference type="FunFam" id="3.40.50.960:FF:000001">
    <property type="entry name" value="6,7-dimethyl-8-ribityllumazine synthase"/>
    <property type="match status" value="1"/>
</dbReference>
<dbReference type="STRING" id="1529.SAMN04487885_11140"/>
<comment type="function">
    <text evidence="8">Catalyzes the formation of 6,7-dimethyl-8-ribityllumazine by condensation of 5-amino-6-(D-ribitylamino)uracil with 3,4-dihydroxy-2-butanone 4-phosphate. This is the penultimate step in the biosynthesis of riboflavin.</text>
</comment>
<dbReference type="Pfam" id="PF00885">
    <property type="entry name" value="DMRL_synthase"/>
    <property type="match status" value="1"/>
</dbReference>
<evidence type="ECO:0000256" key="1">
    <source>
        <dbReference type="ARBA" id="ARBA00004917"/>
    </source>
</evidence>
<evidence type="ECO:0000313" key="9">
    <source>
        <dbReference type="EMBL" id="SFF80946.1"/>
    </source>
</evidence>
<dbReference type="PANTHER" id="PTHR21058">
    <property type="entry name" value="6,7-DIMETHYL-8-RIBITYLLUMAZINE SYNTHASE DMRL SYNTHASE LUMAZINE SYNTHASE"/>
    <property type="match status" value="1"/>
</dbReference>
<feature type="binding site" evidence="8">
    <location>
        <begin position="85"/>
        <end position="86"/>
    </location>
    <ligand>
        <name>(2S)-2-hydroxy-3-oxobutyl phosphate</name>
        <dbReference type="ChEBI" id="CHEBI:58830"/>
    </ligand>
</feature>
<dbReference type="Proteomes" id="UP000182135">
    <property type="component" value="Unassembled WGS sequence"/>
</dbReference>
<proteinExistence type="inferred from homology"/>